<evidence type="ECO:0000256" key="4">
    <source>
        <dbReference type="ARBA" id="ARBA00022833"/>
    </source>
</evidence>
<feature type="compositionally biased region" description="Basic and acidic residues" evidence="6">
    <location>
        <begin position="221"/>
        <end position="232"/>
    </location>
</feature>
<feature type="domain" description="N-acetyltransferase" evidence="7">
    <location>
        <begin position="935"/>
        <end position="1086"/>
    </location>
</feature>
<dbReference type="InterPro" id="IPR013083">
    <property type="entry name" value="Znf_RING/FYVE/PHD"/>
</dbReference>
<feature type="compositionally biased region" description="Basic and acidic residues" evidence="6">
    <location>
        <begin position="346"/>
        <end position="374"/>
    </location>
</feature>
<dbReference type="PROSITE" id="PS51186">
    <property type="entry name" value="GNAT"/>
    <property type="match status" value="1"/>
</dbReference>
<dbReference type="PANTHER" id="PTHR46508:SF15">
    <property type="entry name" value="ACYL-COA N-ACYLTRANSFERASE WITH RING_FYVE_PHD-TYPE ZINC FINGER PROTEIN"/>
    <property type="match status" value="1"/>
</dbReference>
<proteinExistence type="predicted"/>
<dbReference type="InterPro" id="IPR054292">
    <property type="entry name" value="DUF7028"/>
</dbReference>
<evidence type="ECO:0000313" key="9">
    <source>
        <dbReference type="EMBL" id="PWZ12695.1"/>
    </source>
</evidence>
<feature type="compositionally biased region" description="Polar residues" evidence="6">
    <location>
        <begin position="406"/>
        <end position="418"/>
    </location>
</feature>
<accession>A0A3L6DVE7</accession>
<evidence type="ECO:0000256" key="5">
    <source>
        <dbReference type="ARBA" id="ARBA00023242"/>
    </source>
</evidence>
<dbReference type="GO" id="GO:0008270">
    <property type="term" value="F:zinc ion binding"/>
    <property type="evidence" value="ECO:0007669"/>
    <property type="project" value="UniProtKB-KW"/>
</dbReference>
<dbReference type="Gene3D" id="3.40.630.30">
    <property type="match status" value="1"/>
</dbReference>
<feature type="region of interest" description="Disordered" evidence="6">
    <location>
        <begin position="1"/>
        <end position="130"/>
    </location>
</feature>
<keyword evidence="4" id="KW-0862">Zinc</keyword>
<keyword evidence="5" id="KW-0539">Nucleus</keyword>
<dbReference type="Pfam" id="PF23209">
    <property type="entry name" value="IDM1_C"/>
    <property type="match status" value="1"/>
</dbReference>
<dbReference type="Pfam" id="PF16135">
    <property type="entry name" value="TDBD"/>
    <property type="match status" value="1"/>
</dbReference>
<feature type="region of interest" description="Disordered" evidence="6">
    <location>
        <begin position="147"/>
        <end position="204"/>
    </location>
</feature>
<feature type="compositionally biased region" description="Basic and acidic residues" evidence="6">
    <location>
        <begin position="81"/>
        <end position="90"/>
    </location>
</feature>
<evidence type="ECO:0000256" key="6">
    <source>
        <dbReference type="SAM" id="MobiDB-lite"/>
    </source>
</evidence>
<evidence type="ECO:0000313" key="8">
    <source>
        <dbReference type="EMBL" id="PWZ12693.1"/>
    </source>
</evidence>
<feature type="compositionally biased region" description="Basic and acidic residues" evidence="6">
    <location>
        <begin position="1151"/>
        <end position="1162"/>
    </location>
</feature>
<protein>
    <submittedName>
        <fullName evidence="8">Increased DNA methylation 1</fullName>
    </submittedName>
</protein>
<evidence type="ECO:0000256" key="1">
    <source>
        <dbReference type="ARBA" id="ARBA00004123"/>
    </source>
</evidence>
<dbReference type="GO" id="GO:0016747">
    <property type="term" value="F:acyltransferase activity, transferring groups other than amino-acyl groups"/>
    <property type="evidence" value="ECO:0007669"/>
    <property type="project" value="InterPro"/>
</dbReference>
<feature type="compositionally biased region" description="Basic and acidic residues" evidence="6">
    <location>
        <begin position="147"/>
        <end position="156"/>
    </location>
</feature>
<comment type="subcellular location">
    <subcellularLocation>
        <location evidence="1">Nucleus</location>
    </subcellularLocation>
</comment>
<dbReference type="InterPro" id="IPR001965">
    <property type="entry name" value="Znf_PHD"/>
</dbReference>
<dbReference type="SUPFAM" id="SSF55729">
    <property type="entry name" value="Acyl-CoA N-acyltransferases (Nat)"/>
    <property type="match status" value="1"/>
</dbReference>
<dbReference type="Gene3D" id="3.30.40.10">
    <property type="entry name" value="Zinc/RING finger domain, C3HC4 (zinc finger)"/>
    <property type="match status" value="1"/>
</dbReference>
<feature type="region of interest" description="Disordered" evidence="6">
    <location>
        <begin position="284"/>
        <end position="304"/>
    </location>
</feature>
<dbReference type="SUPFAM" id="SSF57903">
    <property type="entry name" value="FYVE/PHD zinc finger"/>
    <property type="match status" value="1"/>
</dbReference>
<dbReference type="EMBL" id="NCVQ01000008">
    <property type="protein sequence ID" value="PWZ12696.1"/>
    <property type="molecule type" value="Genomic_DNA"/>
</dbReference>
<dbReference type="InterPro" id="IPR011011">
    <property type="entry name" value="Znf_FYVE_PHD"/>
</dbReference>
<feature type="compositionally biased region" description="Low complexity" evidence="6">
    <location>
        <begin position="43"/>
        <end position="56"/>
    </location>
</feature>
<dbReference type="EMBL" id="NCVQ01000008">
    <property type="protein sequence ID" value="PWZ12691.1"/>
    <property type="molecule type" value="Genomic_DNA"/>
</dbReference>
<feature type="region of interest" description="Disordered" evidence="6">
    <location>
        <begin position="221"/>
        <end position="253"/>
    </location>
</feature>
<feature type="region of interest" description="Disordered" evidence="6">
    <location>
        <begin position="1138"/>
        <end position="1194"/>
    </location>
</feature>
<dbReference type="EMBL" id="NCVQ01000008">
    <property type="protein sequence ID" value="PWZ12693.1"/>
    <property type="molecule type" value="Genomic_DNA"/>
</dbReference>
<evidence type="ECO:0000256" key="2">
    <source>
        <dbReference type="ARBA" id="ARBA00022723"/>
    </source>
</evidence>
<gene>
    <name evidence="9" type="ORF">Zm00014a_043535</name>
</gene>
<dbReference type="InterPro" id="IPR016181">
    <property type="entry name" value="Acyl_CoA_acyltransferase"/>
</dbReference>
<keyword evidence="3" id="KW-0863">Zinc-finger</keyword>
<dbReference type="PANTHER" id="PTHR46508">
    <property type="entry name" value="PHD FINGER FAMILY PROTEIN"/>
    <property type="match status" value="1"/>
</dbReference>
<evidence type="ECO:0000256" key="3">
    <source>
        <dbReference type="ARBA" id="ARBA00022771"/>
    </source>
</evidence>
<dbReference type="Proteomes" id="UP000251960">
    <property type="component" value="Chromosome 7"/>
</dbReference>
<dbReference type="Pfam" id="PF22970">
    <property type="entry name" value="DUF7028"/>
    <property type="match status" value="1"/>
</dbReference>
<feature type="region of interest" description="Disordered" evidence="6">
    <location>
        <begin position="342"/>
        <end position="374"/>
    </location>
</feature>
<dbReference type="EMBL" id="NCVQ01000008">
    <property type="protein sequence ID" value="PWZ12695.1"/>
    <property type="molecule type" value="Genomic_DNA"/>
</dbReference>
<name>A0A3L6DVE7_MAIZE</name>
<feature type="compositionally biased region" description="Basic and acidic residues" evidence="6">
    <location>
        <begin position="422"/>
        <end position="434"/>
    </location>
</feature>
<reference evidence="9 10" key="1">
    <citation type="journal article" date="2018" name="Nat. Genet.">
        <title>Extensive intraspecific gene order and gene structural variations between Mo17 and other maize genomes.</title>
        <authorList>
            <person name="Sun S."/>
            <person name="Zhou Y."/>
            <person name="Chen J."/>
            <person name="Shi J."/>
            <person name="Zhao H."/>
            <person name="Zhao H."/>
            <person name="Song W."/>
            <person name="Zhang M."/>
            <person name="Cui Y."/>
            <person name="Dong X."/>
            <person name="Liu H."/>
            <person name="Ma X."/>
            <person name="Jiao Y."/>
            <person name="Wang B."/>
            <person name="Wei X."/>
            <person name="Stein J.C."/>
            <person name="Glaubitz J.C."/>
            <person name="Lu F."/>
            <person name="Yu G."/>
            <person name="Liang C."/>
            <person name="Fengler K."/>
            <person name="Li B."/>
            <person name="Rafalski A."/>
            <person name="Schnable P.S."/>
            <person name="Ware D.H."/>
            <person name="Buckler E.S."/>
            <person name="Lai J."/>
        </authorList>
    </citation>
    <scope>NUCLEOTIDE SEQUENCE [LARGE SCALE GENOMIC DNA]</scope>
    <source>
        <strain evidence="10">cv. Missouri 17</strain>
        <tissue evidence="9">Seedling</tissue>
    </source>
</reference>
<feature type="compositionally biased region" description="Basic and acidic residues" evidence="6">
    <location>
        <begin position="176"/>
        <end position="198"/>
    </location>
</feature>
<dbReference type="EMBL" id="NCVQ01000008">
    <property type="protein sequence ID" value="PWZ12694.1"/>
    <property type="molecule type" value="Genomic_DNA"/>
</dbReference>
<dbReference type="EMBL" id="NCVQ01000008">
    <property type="protein sequence ID" value="PWZ12692.1"/>
    <property type="molecule type" value="Genomic_DNA"/>
</dbReference>
<sequence length="1504" mass="164700">MGSDREGRGSEAVAASKPRKRQLVMESSDSEADEFCISTRQNASGAASLGNAGVSSQGSGDRSEEKPVTSSPEKLPGVKSSDVDGSDKKTGVQLESSSSQPAVKRIRVETVHGDGNGCSGGASKCGTGGKMLPRGLPAWRFERPEVRGGRVLDDKGGVSMKASSASKMKEQVSSLGDKRQAELQKHERRTPLKTDQGKAIDSGQQEVLRLQGKRGVLRILPKNDKVTRDTGDGKILSRQTEVDEETGNGRIPTKRGVLKLLPKNNGAVMESNECKLLSKKVKVDEETGDDKMPMKKTKVVDKETSDGKILAITTNLDAEFGGHKLPMKNCTVDMETVAGKFQQKNSKADGETKGRYKGYEEKSGAPAEFQKHDANGEKRVLGKLLSPVALRKSDPSVVGVSLGQRMKQQNSKQQLKNYSLSLKDDSTKSSEQKNLKKRLLEHKGSSESLSKKAQLKAVDQQATSGPVLNKLEKKPRGGPLNKHKQDLRNKIKHVLLDNGWKIDLRQRKNKDYEDSVYVSPTGTGYWSITKAYAVFQEQFQNMGRSSKLNNTKPGASDAISKDDLALLKKNIVKRRTNKEICGAEKKPGVSRNRSSKDILANRDFRNKHQNKEDRVKIKDRRCGLLVRGSTHDTEDNMDGYIPYEWKRTLCSWMIDLGVISEDMHVKYMNSNRTREMLAGKITREGIFCGCCSKILTIAKFELHAGSKEKKPYANIFLEGGKVSLLQCLLDAWEKHTQSENKGFYKIDKGDDEHDDTCAICGDGGDLVCCDHCASTFHLDCLGIKVCIQIYICATTLLFVSNSFPLAIGIVAAVYVGSVVFPKKSHHLLLSYYFLVCNVQGNITKLVHLEPGQTLVVPCLVPLLIAFAVQDVERDTKVLLFFEITQIYKRLNKLLGIKNHMEAGFSWSLVHCFANDQAMPNKNKEKLAQCNSKTALAFTVLDECFQPHIDDRSGINMIHNVAYNCGSDFSRLDFSGFYAFILERGDEVIAAASVRIHGTDLAEMPFIGTRGMYRHQGMCRRLLNGIESALGSLSVQKLVVSAVTEMENTWTTGFGFKPVAPSKKQRMKSLNLLIMNGTGLLEKRLLPTQTVDGQITTKTGLNTKLFQQKFSLFRYCDAVANAVGSDKMDAKMLGEASGSVTPIHVSSEPDASDNREINRHESPHPLGNSAGLTLDQSPAADENEAKITTERTPPVSIGDAKTVKVHTLPGATCGVNLQCMVEAENIQQEKYKETNGRLIAENTISEQKCEDRSNSSRSNSCATPVTVDQCSHLSNEIGKGDNCLSSEVSVGAAPITGKTESSLTSVHCANQEDEKAYAAPVDTKIPLVIMDEKPDKHEFKTMVVGCSQGSMEPKSLENRTSIVNGTSMDAYRDKIPNEDHSASAVDTGVSVKLYAQQMETIEEKTGSVLPDSEHSSSCKDVLVTLTESKPLKNDILEMDDAVIKVGMTGQSFNEAGITAPALNISDPVGENVVKPTQTCGEGQLRGEDVIYSNNVMEDDLTSRAC</sequence>
<dbReference type="ExpressionAtlas" id="A0A3L6DVE7">
    <property type="expression patterns" value="baseline and differential"/>
</dbReference>
<comment type="caution">
    <text evidence="9">The sequence shown here is derived from an EMBL/GenBank/DDBJ whole genome shotgun (WGS) entry which is preliminary data.</text>
</comment>
<dbReference type="GO" id="GO:0005634">
    <property type="term" value="C:nucleus"/>
    <property type="evidence" value="ECO:0007669"/>
    <property type="project" value="UniProtKB-SubCell"/>
</dbReference>
<dbReference type="SMART" id="SM00249">
    <property type="entry name" value="PHD"/>
    <property type="match status" value="1"/>
</dbReference>
<keyword evidence="2" id="KW-0479">Metal-binding</keyword>
<accession>A0A3L6DYJ1</accession>
<dbReference type="InterPro" id="IPR032308">
    <property type="entry name" value="TDBD"/>
</dbReference>
<accession>A0A3L6DVR9</accession>
<dbReference type="InterPro" id="IPR000182">
    <property type="entry name" value="GNAT_dom"/>
</dbReference>
<organism evidence="9">
    <name type="scientific">Zea mays</name>
    <name type="common">Maize</name>
    <dbReference type="NCBI Taxonomy" id="4577"/>
    <lineage>
        <taxon>Eukaryota</taxon>
        <taxon>Viridiplantae</taxon>
        <taxon>Streptophyta</taxon>
        <taxon>Embryophyta</taxon>
        <taxon>Tracheophyta</taxon>
        <taxon>Spermatophyta</taxon>
        <taxon>Magnoliopsida</taxon>
        <taxon>Liliopsida</taxon>
        <taxon>Poales</taxon>
        <taxon>Poaceae</taxon>
        <taxon>PACMAD clade</taxon>
        <taxon>Panicoideae</taxon>
        <taxon>Andropogonodae</taxon>
        <taxon>Andropogoneae</taxon>
        <taxon>Tripsacinae</taxon>
        <taxon>Zea</taxon>
    </lineage>
</organism>
<feature type="region of interest" description="Disordered" evidence="6">
    <location>
        <begin position="405"/>
        <end position="485"/>
    </location>
</feature>
<evidence type="ECO:0000259" key="7">
    <source>
        <dbReference type="PROSITE" id="PS51186"/>
    </source>
</evidence>
<dbReference type="InterPro" id="IPR056511">
    <property type="entry name" value="IDM1_C"/>
</dbReference>
<dbReference type="CDD" id="cd04301">
    <property type="entry name" value="NAT_SF"/>
    <property type="match status" value="1"/>
</dbReference>
<dbReference type="EMBL" id="NCVQ01000008">
    <property type="protein sequence ID" value="PWZ12697.1"/>
    <property type="molecule type" value="Genomic_DNA"/>
</dbReference>
<evidence type="ECO:0000313" key="10">
    <source>
        <dbReference type="Proteomes" id="UP000251960"/>
    </source>
</evidence>